<dbReference type="STRING" id="1196353.SAMN05444921_1445"/>
<protein>
    <submittedName>
        <fullName evidence="2">Uncharacterized protein</fullName>
    </submittedName>
</protein>
<gene>
    <name evidence="2" type="ORF">SAMN05444921_1445</name>
</gene>
<accession>A0A1H0EGB5</accession>
<feature type="region of interest" description="Disordered" evidence="1">
    <location>
        <begin position="60"/>
        <end position="107"/>
    </location>
</feature>
<feature type="compositionally biased region" description="Basic and acidic residues" evidence="1">
    <location>
        <begin position="72"/>
        <end position="107"/>
    </location>
</feature>
<evidence type="ECO:0000313" key="3">
    <source>
        <dbReference type="Proteomes" id="UP000199063"/>
    </source>
</evidence>
<reference evidence="3" key="1">
    <citation type="submission" date="2016-10" db="EMBL/GenBank/DDBJ databases">
        <authorList>
            <person name="Varghese N."/>
            <person name="Submissions S."/>
        </authorList>
    </citation>
    <scope>NUCLEOTIDE SEQUENCE [LARGE SCALE GENOMIC DNA]</scope>
    <source>
        <strain evidence="3">CGMCC 4.7042</strain>
    </source>
</reference>
<name>A0A1H0EGB5_9ACTN</name>
<dbReference type="AlphaFoldDB" id="A0A1H0EGB5"/>
<sequence>MTDRIYTSAERRRRAGLILRGSKKALAGIEDARIDRAIDRIDDAATERYGREAAAARQQLEKAKQATAAARVAERAAKREDRQAARKAREAAQDAERRAERAARHYR</sequence>
<proteinExistence type="predicted"/>
<organism evidence="2 3">
    <name type="scientific">Streptomyces wuyuanensis</name>
    <dbReference type="NCBI Taxonomy" id="1196353"/>
    <lineage>
        <taxon>Bacteria</taxon>
        <taxon>Bacillati</taxon>
        <taxon>Actinomycetota</taxon>
        <taxon>Actinomycetes</taxon>
        <taxon>Kitasatosporales</taxon>
        <taxon>Streptomycetaceae</taxon>
        <taxon>Streptomyces</taxon>
    </lineage>
</organism>
<dbReference type="EMBL" id="FNHI01000044">
    <property type="protein sequence ID" value="SDN81316.1"/>
    <property type="molecule type" value="Genomic_DNA"/>
</dbReference>
<evidence type="ECO:0000313" key="2">
    <source>
        <dbReference type="EMBL" id="SDN81316.1"/>
    </source>
</evidence>
<dbReference type="Proteomes" id="UP000199063">
    <property type="component" value="Unassembled WGS sequence"/>
</dbReference>
<evidence type="ECO:0000256" key="1">
    <source>
        <dbReference type="SAM" id="MobiDB-lite"/>
    </source>
</evidence>
<keyword evidence="3" id="KW-1185">Reference proteome</keyword>
<dbReference type="GeneID" id="40834426"/>
<dbReference type="RefSeq" id="WP_093662620.1">
    <property type="nucleotide sequence ID" value="NZ_FNHI01000044.1"/>
</dbReference>